<sequence length="387" mass="44946">MAAALENFVTITHRDFNWPYPVPIATKPAQPPMNTGIRLYTPRIHPEDCPCDEHGHRSNKNRYKYLAEKERQVLDQLIRVNREMSNLTTAMLDSNCEPMDETMRTIYKTDYEKRGLPIKEYRQLKAAVDSPYCSPFPTEVTEIKEGYRDPTRFRYTAIERPHIQPAKTVTFHEVPESFSMWEMPFTGRSEYMDSISKMGLSNMKNRQQYLEPLPSILQRDLFAERIEKGEIDPRTASIPTQLDEAAEQLLYKHILDNLQSVCHVSYKNPWISHDEKQDKNADAETKEKDLQNELIAYIQGLYFNPHEEKILAPPATVKRMLAYIRPKFLHGNFSTYQDTFGRTGATVMLQEREKKSAIISKNVEMLENNKSALNVDKPDCANLSFEN</sequence>
<dbReference type="EMBL" id="KQ414626">
    <property type="protein sequence ID" value="KOC67525.1"/>
    <property type="molecule type" value="Genomic_DNA"/>
</dbReference>
<dbReference type="AlphaFoldDB" id="A0A0L7R9H3"/>
<accession>A0A0L7R9H3</accession>
<keyword evidence="2" id="KW-1185">Reference proteome</keyword>
<name>A0A0L7R9H3_9HYME</name>
<protein>
    <submittedName>
        <fullName evidence="1">Uncharacterized protein</fullName>
    </submittedName>
</protein>
<evidence type="ECO:0000313" key="1">
    <source>
        <dbReference type="EMBL" id="KOC67525.1"/>
    </source>
</evidence>
<proteinExistence type="predicted"/>
<organism evidence="1 2">
    <name type="scientific">Habropoda laboriosa</name>
    <dbReference type="NCBI Taxonomy" id="597456"/>
    <lineage>
        <taxon>Eukaryota</taxon>
        <taxon>Metazoa</taxon>
        <taxon>Ecdysozoa</taxon>
        <taxon>Arthropoda</taxon>
        <taxon>Hexapoda</taxon>
        <taxon>Insecta</taxon>
        <taxon>Pterygota</taxon>
        <taxon>Neoptera</taxon>
        <taxon>Endopterygota</taxon>
        <taxon>Hymenoptera</taxon>
        <taxon>Apocrita</taxon>
        <taxon>Aculeata</taxon>
        <taxon>Apoidea</taxon>
        <taxon>Anthophila</taxon>
        <taxon>Apidae</taxon>
        <taxon>Habropoda</taxon>
    </lineage>
</organism>
<dbReference type="Proteomes" id="UP000053825">
    <property type="component" value="Unassembled WGS sequence"/>
</dbReference>
<dbReference type="OrthoDB" id="7570424at2759"/>
<reference evidence="1 2" key="1">
    <citation type="submission" date="2015-07" db="EMBL/GenBank/DDBJ databases">
        <title>The genome of Habropoda laboriosa.</title>
        <authorList>
            <person name="Pan H."/>
            <person name="Kapheim K."/>
        </authorList>
    </citation>
    <scope>NUCLEOTIDE SEQUENCE [LARGE SCALE GENOMIC DNA]</scope>
    <source>
        <strain evidence="1">0110345459</strain>
    </source>
</reference>
<evidence type="ECO:0000313" key="2">
    <source>
        <dbReference type="Proteomes" id="UP000053825"/>
    </source>
</evidence>
<gene>
    <name evidence="1" type="ORF">WH47_10977</name>
</gene>